<accession>A0A372L943</accession>
<reference evidence="1 2" key="1">
    <citation type="submission" date="2018-08" db="EMBL/GenBank/DDBJ databases">
        <title>Bacillus chawlae sp. nov., Bacillus glennii sp. nov., and Bacillus saganii sp. nov. Isolated from the Vehicle Assembly Building at Kennedy Space Center where the Viking Spacecraft were Assembled.</title>
        <authorList>
            <person name="Seuylemezian A."/>
            <person name="Vaishampayan P."/>
        </authorList>
    </citation>
    <scope>NUCLEOTIDE SEQUENCE [LARGE SCALE GENOMIC DNA]</scope>
    <source>
        <strain evidence="1 2">V44-8</strain>
    </source>
</reference>
<evidence type="ECO:0000313" key="2">
    <source>
        <dbReference type="Proteomes" id="UP000262939"/>
    </source>
</evidence>
<comment type="caution">
    <text evidence="1">The sequence shown here is derived from an EMBL/GenBank/DDBJ whole genome shotgun (WGS) entry which is preliminary data.</text>
</comment>
<dbReference type="EMBL" id="QVTD01000011">
    <property type="protein sequence ID" value="RFU62035.1"/>
    <property type="molecule type" value="Genomic_DNA"/>
</dbReference>
<dbReference type="AlphaFoldDB" id="A0A372L943"/>
<proteinExistence type="predicted"/>
<name>A0A372L943_9BACI</name>
<dbReference type="Proteomes" id="UP000262939">
    <property type="component" value="Unassembled WGS sequence"/>
</dbReference>
<gene>
    <name evidence="1" type="ORF">D0466_15720</name>
</gene>
<evidence type="ECO:0000313" key="1">
    <source>
        <dbReference type="EMBL" id="RFU62035.1"/>
    </source>
</evidence>
<protein>
    <submittedName>
        <fullName evidence="1">Uncharacterized protein</fullName>
    </submittedName>
</protein>
<keyword evidence="2" id="KW-1185">Reference proteome</keyword>
<sequence length="62" mass="7221">MIFLFSINMLPIMGVLPICYGRWRMVHFNIPNWLTAETCVGEKGVARRKPDKIIGMANFFFK</sequence>
<organism evidence="1 2">
    <name type="scientific">Peribacillus glennii</name>
    <dbReference type="NCBI Taxonomy" id="2303991"/>
    <lineage>
        <taxon>Bacteria</taxon>
        <taxon>Bacillati</taxon>
        <taxon>Bacillota</taxon>
        <taxon>Bacilli</taxon>
        <taxon>Bacillales</taxon>
        <taxon>Bacillaceae</taxon>
        <taxon>Peribacillus</taxon>
    </lineage>
</organism>